<dbReference type="EMBL" id="JAANQT010000098">
    <property type="protein sequence ID" value="KAG1314625.1"/>
    <property type="molecule type" value="Genomic_DNA"/>
</dbReference>
<dbReference type="OrthoDB" id="2284467at2759"/>
<keyword evidence="2" id="KW-1185">Reference proteome</keyword>
<name>A0A9P7BXE3_RHIOR</name>
<protein>
    <recommendedName>
        <fullName evidence="3">MULE transposase domain-containing protein</fullName>
    </recommendedName>
</protein>
<evidence type="ECO:0008006" key="3">
    <source>
        <dbReference type="Google" id="ProtNLM"/>
    </source>
</evidence>
<organism evidence="1 2">
    <name type="scientific">Rhizopus oryzae</name>
    <name type="common">Mucormycosis agent</name>
    <name type="synonym">Rhizopus arrhizus var. delemar</name>
    <dbReference type="NCBI Taxonomy" id="64495"/>
    <lineage>
        <taxon>Eukaryota</taxon>
        <taxon>Fungi</taxon>
        <taxon>Fungi incertae sedis</taxon>
        <taxon>Mucoromycota</taxon>
        <taxon>Mucoromycotina</taxon>
        <taxon>Mucoromycetes</taxon>
        <taxon>Mucorales</taxon>
        <taxon>Mucorineae</taxon>
        <taxon>Rhizopodaceae</taxon>
        <taxon>Rhizopus</taxon>
    </lineage>
</organism>
<proteinExistence type="predicted"/>
<gene>
    <name evidence="1" type="ORF">G6F64_001310</name>
</gene>
<reference evidence="1" key="1">
    <citation type="journal article" date="2020" name="Microb. Genom.">
        <title>Genetic diversity of clinical and environmental Mucorales isolates obtained from an investigation of mucormycosis cases among solid organ transplant recipients.</title>
        <authorList>
            <person name="Nguyen M.H."/>
            <person name="Kaul D."/>
            <person name="Muto C."/>
            <person name="Cheng S.J."/>
            <person name="Richter R.A."/>
            <person name="Bruno V.M."/>
            <person name="Liu G."/>
            <person name="Beyhan S."/>
            <person name="Sundermann A.J."/>
            <person name="Mounaud S."/>
            <person name="Pasculle A.W."/>
            <person name="Nierman W.C."/>
            <person name="Driscoll E."/>
            <person name="Cumbie R."/>
            <person name="Clancy C.J."/>
            <person name="Dupont C.L."/>
        </authorList>
    </citation>
    <scope>NUCLEOTIDE SEQUENCE</scope>
    <source>
        <strain evidence="1">GL11</strain>
    </source>
</reference>
<dbReference type="AlphaFoldDB" id="A0A9P7BXE3"/>
<comment type="caution">
    <text evidence="1">The sequence shown here is derived from an EMBL/GenBank/DDBJ whole genome shotgun (WGS) entry which is preliminary data.</text>
</comment>
<dbReference type="Proteomes" id="UP000716291">
    <property type="component" value="Unassembled WGS sequence"/>
</dbReference>
<evidence type="ECO:0000313" key="1">
    <source>
        <dbReference type="EMBL" id="KAG1314625.1"/>
    </source>
</evidence>
<sequence length="237" mass="26056">MRIMGVLKSFSLDLTFDISSRSNDILYSLVVRHPDTGKGVPVGYMITNDQSVTPVLNWLRFLKNNCAMSPEQIAVDCSIPESDAIRATFDEKCRIQLFKNSPGQYSSANLVRGNIMSDLQSIMYETSCETVVEKSIHGCLTAIQDHCTTGLSATKPSLSKAQVDQLVSQCAAGKIRDTLENIASSFANTDDLLVLHNHELNNSLTQLASIISSDITKANKSYAIPNIQKRVKVLLKN</sequence>
<evidence type="ECO:0000313" key="2">
    <source>
        <dbReference type="Proteomes" id="UP000716291"/>
    </source>
</evidence>
<accession>A0A9P7BXE3</accession>